<gene>
    <name evidence="2" type="ORF">BJX68DRAFT_250336</name>
</gene>
<name>A0ABR4J9J9_9EURO</name>
<feature type="region of interest" description="Disordered" evidence="1">
    <location>
        <begin position="475"/>
        <end position="499"/>
    </location>
</feature>
<sequence>MVFKICLVCCEFEERGLLWKEKRGETRGEKNHEGAAMPVQSQVQGEWAPTAPRAMIRGSDGLKDEEINVYSLMNMLHSMDEFQGEGPIHREDKKCSGEQHSTKHLRRSFLDAICYLCDINRKGGTVTAAGLRQYYLRPGSRRPRNEEIGAVLYLAANETMLPEVCSFVKRVLRDLNDVTPDNREEKETRILRQALELAGQRMESYHTKMRSHLAECKRDMDVIFKDHEVLTWIREIEGETDTYRLSTLCYDGCERELEEVKSKAIGNVPMAQVAHYIGRLGAHRYAVSMIITACIQVPVLRRIVRAVFLPSADARPVILPPEAANFYKTCKLICKNECLPPHQGQSLNIHLCSIDIAEDYALSNKFEQLKDVITRVHAELLIVDFFSRKKLEFVDNDKYVGCSKPACYFCHKWISLHPDGYETPAAHNKVILGCRGPDVDAGEDRMGNGARVRRSQYIRLGRKIIRDINHQVDIRPGVGLPRHQSSNGSTRAPSTVSRL</sequence>
<keyword evidence="3" id="KW-1185">Reference proteome</keyword>
<reference evidence="2 3" key="1">
    <citation type="submission" date="2024-07" db="EMBL/GenBank/DDBJ databases">
        <title>Section-level genome sequencing and comparative genomics of Aspergillus sections Usti and Cavernicolus.</title>
        <authorList>
            <consortium name="Lawrence Berkeley National Laboratory"/>
            <person name="Nybo J.L."/>
            <person name="Vesth T.C."/>
            <person name="Theobald S."/>
            <person name="Frisvad J.C."/>
            <person name="Larsen T.O."/>
            <person name="Kjaerboelling I."/>
            <person name="Rothschild-Mancinelli K."/>
            <person name="Lyhne E.K."/>
            <person name="Kogle M.E."/>
            <person name="Barry K."/>
            <person name="Clum A."/>
            <person name="Na H."/>
            <person name="Ledsgaard L."/>
            <person name="Lin J."/>
            <person name="Lipzen A."/>
            <person name="Kuo A."/>
            <person name="Riley R."/>
            <person name="Mondo S."/>
            <person name="LaButti K."/>
            <person name="Haridas S."/>
            <person name="Pangalinan J."/>
            <person name="Salamov A.A."/>
            <person name="Simmons B.A."/>
            <person name="Magnuson J.K."/>
            <person name="Chen J."/>
            <person name="Drula E."/>
            <person name="Henrissat B."/>
            <person name="Wiebenga A."/>
            <person name="Lubbers R.J."/>
            <person name="Gomes A.C."/>
            <person name="Macurrencykelacurrency M.R."/>
            <person name="Stajich J."/>
            <person name="Grigoriev I.V."/>
            <person name="Mortensen U.H."/>
            <person name="De vries R.P."/>
            <person name="Baker S.E."/>
            <person name="Andersen M.R."/>
        </authorList>
    </citation>
    <scope>NUCLEOTIDE SEQUENCE [LARGE SCALE GENOMIC DNA]</scope>
    <source>
        <strain evidence="2 3">CBS 756.74</strain>
    </source>
</reference>
<dbReference type="InterPro" id="IPR027796">
    <property type="entry name" value="OTT_1508_deam-like"/>
</dbReference>
<dbReference type="RefSeq" id="XP_070892216.1">
    <property type="nucleotide sequence ID" value="XM_071042244.1"/>
</dbReference>
<evidence type="ECO:0000313" key="2">
    <source>
        <dbReference type="EMBL" id="KAL2836739.1"/>
    </source>
</evidence>
<evidence type="ECO:0000256" key="1">
    <source>
        <dbReference type="SAM" id="MobiDB-lite"/>
    </source>
</evidence>
<dbReference type="PANTHER" id="PTHR42037:SF1">
    <property type="match status" value="1"/>
</dbReference>
<feature type="compositionally biased region" description="Polar residues" evidence="1">
    <location>
        <begin position="483"/>
        <end position="499"/>
    </location>
</feature>
<organism evidence="2 3">
    <name type="scientific">Aspergillus pseudodeflectus</name>
    <dbReference type="NCBI Taxonomy" id="176178"/>
    <lineage>
        <taxon>Eukaryota</taxon>
        <taxon>Fungi</taxon>
        <taxon>Dikarya</taxon>
        <taxon>Ascomycota</taxon>
        <taxon>Pezizomycotina</taxon>
        <taxon>Eurotiomycetes</taxon>
        <taxon>Eurotiomycetidae</taxon>
        <taxon>Eurotiales</taxon>
        <taxon>Aspergillaceae</taxon>
        <taxon>Aspergillus</taxon>
        <taxon>Aspergillus subgen. Nidulantes</taxon>
    </lineage>
</organism>
<comment type="caution">
    <text evidence="2">The sequence shown here is derived from an EMBL/GenBank/DDBJ whole genome shotgun (WGS) entry which is preliminary data.</text>
</comment>
<dbReference type="EMBL" id="JBFXLR010000109">
    <property type="protein sequence ID" value="KAL2836739.1"/>
    <property type="molecule type" value="Genomic_DNA"/>
</dbReference>
<protein>
    <submittedName>
        <fullName evidence="2">Uncharacterized protein</fullName>
    </submittedName>
</protein>
<proteinExistence type="predicted"/>
<dbReference type="Proteomes" id="UP001610444">
    <property type="component" value="Unassembled WGS sequence"/>
</dbReference>
<dbReference type="Pfam" id="PF14441">
    <property type="entry name" value="OTT_1508_deam"/>
    <property type="match status" value="1"/>
</dbReference>
<evidence type="ECO:0000313" key="3">
    <source>
        <dbReference type="Proteomes" id="UP001610444"/>
    </source>
</evidence>
<accession>A0ABR4J9J9</accession>
<dbReference type="GeneID" id="98157408"/>
<dbReference type="PANTHER" id="PTHR42037">
    <property type="match status" value="1"/>
</dbReference>